<reference evidence="1" key="1">
    <citation type="submission" date="2020-05" db="EMBL/GenBank/DDBJ databases">
        <title>Large-scale comparative analyses of tick genomes elucidate their genetic diversity and vector capacities.</title>
        <authorList>
            <person name="Jia N."/>
            <person name="Wang J."/>
            <person name="Shi W."/>
            <person name="Du L."/>
            <person name="Sun Y."/>
            <person name="Zhan W."/>
            <person name="Jiang J."/>
            <person name="Wang Q."/>
            <person name="Zhang B."/>
            <person name="Ji P."/>
            <person name="Sakyi L.B."/>
            <person name="Cui X."/>
            <person name="Yuan T."/>
            <person name="Jiang B."/>
            <person name="Yang W."/>
            <person name="Lam T.T.-Y."/>
            <person name="Chang Q."/>
            <person name="Ding S."/>
            <person name="Wang X."/>
            <person name="Zhu J."/>
            <person name="Ruan X."/>
            <person name="Zhao L."/>
            <person name="Wei J."/>
            <person name="Que T."/>
            <person name="Du C."/>
            <person name="Cheng J."/>
            <person name="Dai P."/>
            <person name="Han X."/>
            <person name="Huang E."/>
            <person name="Gao Y."/>
            <person name="Liu J."/>
            <person name="Shao H."/>
            <person name="Ye R."/>
            <person name="Li L."/>
            <person name="Wei W."/>
            <person name="Wang X."/>
            <person name="Wang C."/>
            <person name="Yang T."/>
            <person name="Huo Q."/>
            <person name="Li W."/>
            <person name="Guo W."/>
            <person name="Chen H."/>
            <person name="Zhou L."/>
            <person name="Ni X."/>
            <person name="Tian J."/>
            <person name="Zhou Y."/>
            <person name="Sheng Y."/>
            <person name="Liu T."/>
            <person name="Pan Y."/>
            <person name="Xia L."/>
            <person name="Li J."/>
            <person name="Zhao F."/>
            <person name="Cao W."/>
        </authorList>
    </citation>
    <scope>NUCLEOTIDE SEQUENCE</scope>
    <source>
        <strain evidence="1">Hyas-2018</strain>
    </source>
</reference>
<dbReference type="EMBL" id="CM023485">
    <property type="protein sequence ID" value="KAH6929631.1"/>
    <property type="molecule type" value="Genomic_DNA"/>
</dbReference>
<evidence type="ECO:0000313" key="1">
    <source>
        <dbReference type="EMBL" id="KAH6929631.1"/>
    </source>
</evidence>
<sequence>MMSQAPVSRTGTDEENEEMELHAVNVVLLFVIEASQGWLLEEKNSDSDLKGSIESTRVNRPINGQLKAFSEEAIVW</sequence>
<name>A0ACB7S6Q7_HYAAI</name>
<evidence type="ECO:0000313" key="2">
    <source>
        <dbReference type="Proteomes" id="UP000821845"/>
    </source>
</evidence>
<keyword evidence="2" id="KW-1185">Reference proteome</keyword>
<accession>A0ACB7S6Q7</accession>
<dbReference type="Proteomes" id="UP000821845">
    <property type="component" value="Chromosome 5"/>
</dbReference>
<gene>
    <name evidence="1" type="ORF">HPB50_003772</name>
</gene>
<comment type="caution">
    <text evidence="1">The sequence shown here is derived from an EMBL/GenBank/DDBJ whole genome shotgun (WGS) entry which is preliminary data.</text>
</comment>
<organism evidence="1 2">
    <name type="scientific">Hyalomma asiaticum</name>
    <name type="common">Tick</name>
    <dbReference type="NCBI Taxonomy" id="266040"/>
    <lineage>
        <taxon>Eukaryota</taxon>
        <taxon>Metazoa</taxon>
        <taxon>Ecdysozoa</taxon>
        <taxon>Arthropoda</taxon>
        <taxon>Chelicerata</taxon>
        <taxon>Arachnida</taxon>
        <taxon>Acari</taxon>
        <taxon>Parasitiformes</taxon>
        <taxon>Ixodida</taxon>
        <taxon>Ixodoidea</taxon>
        <taxon>Ixodidae</taxon>
        <taxon>Hyalomminae</taxon>
        <taxon>Hyalomma</taxon>
    </lineage>
</organism>
<proteinExistence type="predicted"/>
<protein>
    <submittedName>
        <fullName evidence="1">Uncharacterized protein</fullName>
    </submittedName>
</protein>